<name>A0A4C1ZNR4_EUMVA</name>
<keyword evidence="2" id="KW-1185">Reference proteome</keyword>
<dbReference type="Proteomes" id="UP000299102">
    <property type="component" value="Unassembled WGS sequence"/>
</dbReference>
<reference evidence="1 2" key="1">
    <citation type="journal article" date="2019" name="Commun. Biol.">
        <title>The bagworm genome reveals a unique fibroin gene that provides high tensile strength.</title>
        <authorList>
            <person name="Kono N."/>
            <person name="Nakamura H."/>
            <person name="Ohtoshi R."/>
            <person name="Tomita M."/>
            <person name="Numata K."/>
            <person name="Arakawa K."/>
        </authorList>
    </citation>
    <scope>NUCLEOTIDE SEQUENCE [LARGE SCALE GENOMIC DNA]</scope>
</reference>
<dbReference type="EMBL" id="BGZK01001912">
    <property type="protein sequence ID" value="GBP88185.1"/>
    <property type="molecule type" value="Genomic_DNA"/>
</dbReference>
<gene>
    <name evidence="1" type="ORF">EVAR_99089_1</name>
</gene>
<sequence length="225" mass="25759">MCAAREPSFTSYLGRGQTQYRTQVLILSILGRGGGRGGGVHKNAAIRPERAGRRLRRPGFSPYALRMAIVTSQPDRSRARIETQNNLECIKCNKYYRVSIVKKITQFYRGVGWWPTDGGHLPYSALTVRQILLDNSHNRKKSFHKQEVPVKYLFLLGQYRALWEGGKVKDGLFIISTALTRDCRHDAPPRPAPARCSHLTSFNQSPCWTLESFRNYTLFHARRHL</sequence>
<comment type="caution">
    <text evidence="1">The sequence shown here is derived from an EMBL/GenBank/DDBJ whole genome shotgun (WGS) entry which is preliminary data.</text>
</comment>
<evidence type="ECO:0000313" key="1">
    <source>
        <dbReference type="EMBL" id="GBP88185.1"/>
    </source>
</evidence>
<dbReference type="AlphaFoldDB" id="A0A4C1ZNR4"/>
<organism evidence="1 2">
    <name type="scientific">Eumeta variegata</name>
    <name type="common">Bagworm moth</name>
    <name type="synonym">Eumeta japonica</name>
    <dbReference type="NCBI Taxonomy" id="151549"/>
    <lineage>
        <taxon>Eukaryota</taxon>
        <taxon>Metazoa</taxon>
        <taxon>Ecdysozoa</taxon>
        <taxon>Arthropoda</taxon>
        <taxon>Hexapoda</taxon>
        <taxon>Insecta</taxon>
        <taxon>Pterygota</taxon>
        <taxon>Neoptera</taxon>
        <taxon>Endopterygota</taxon>
        <taxon>Lepidoptera</taxon>
        <taxon>Glossata</taxon>
        <taxon>Ditrysia</taxon>
        <taxon>Tineoidea</taxon>
        <taxon>Psychidae</taxon>
        <taxon>Oiketicinae</taxon>
        <taxon>Eumeta</taxon>
    </lineage>
</organism>
<evidence type="ECO:0000313" key="2">
    <source>
        <dbReference type="Proteomes" id="UP000299102"/>
    </source>
</evidence>
<proteinExistence type="predicted"/>
<accession>A0A4C1ZNR4</accession>
<protein>
    <submittedName>
        <fullName evidence="1">Uncharacterized protein</fullName>
    </submittedName>
</protein>